<dbReference type="SUPFAM" id="SSF141322">
    <property type="entry name" value="NfeD domain-like"/>
    <property type="match status" value="1"/>
</dbReference>
<feature type="transmembrane region" description="Helical" evidence="5">
    <location>
        <begin position="51"/>
        <end position="69"/>
    </location>
</feature>
<sequence length="153" mass="15845">MDWLSEHAWAAWLGVAALLGVAEMFSLDLVLLMLAVGAIGGGAAAALDAPVVVQVLVAAATALGTLTLVRPPLVKKLHSGPELSMSHGRLVGTQGLVLQTISGLQPGRVKLAGDEWSAAPYDETLVIEPGATVEVLEIRGATAYVHPVPQLDR</sequence>
<dbReference type="InterPro" id="IPR002810">
    <property type="entry name" value="NfeD-like_C"/>
</dbReference>
<accession>A0ABV1NUW3</accession>
<keyword evidence="2 5" id="KW-0812">Transmembrane</keyword>
<comment type="subcellular location">
    <subcellularLocation>
        <location evidence="1">Membrane</location>
        <topology evidence="1">Multi-pass membrane protein</topology>
    </subcellularLocation>
</comment>
<proteinExistence type="predicted"/>
<dbReference type="InterPro" id="IPR052165">
    <property type="entry name" value="Membrane_assoc_protease"/>
</dbReference>
<keyword evidence="4 5" id="KW-0472">Membrane</keyword>
<evidence type="ECO:0000256" key="5">
    <source>
        <dbReference type="SAM" id="Phobius"/>
    </source>
</evidence>
<dbReference type="RefSeq" id="WP_056864375.1">
    <property type="nucleotide sequence ID" value="NZ_BAAAMM010000001.1"/>
</dbReference>
<evidence type="ECO:0000256" key="4">
    <source>
        <dbReference type="ARBA" id="ARBA00023136"/>
    </source>
</evidence>
<feature type="domain" description="NfeD-like C-terminal" evidence="6">
    <location>
        <begin position="89"/>
        <end position="147"/>
    </location>
</feature>
<keyword evidence="8" id="KW-1185">Reference proteome</keyword>
<organism evidence="7 8">
    <name type="scientific">Nocardioides kribbensis</name>
    <dbReference type="NCBI Taxonomy" id="305517"/>
    <lineage>
        <taxon>Bacteria</taxon>
        <taxon>Bacillati</taxon>
        <taxon>Actinomycetota</taxon>
        <taxon>Actinomycetes</taxon>
        <taxon>Propionibacteriales</taxon>
        <taxon>Nocardioidaceae</taxon>
        <taxon>Nocardioides</taxon>
    </lineage>
</organism>
<evidence type="ECO:0000259" key="6">
    <source>
        <dbReference type="Pfam" id="PF01957"/>
    </source>
</evidence>
<comment type="caution">
    <text evidence="7">The sequence shown here is derived from an EMBL/GenBank/DDBJ whole genome shotgun (WGS) entry which is preliminary data.</text>
</comment>
<dbReference type="Proteomes" id="UP001482520">
    <property type="component" value="Unassembled WGS sequence"/>
</dbReference>
<dbReference type="PANTHER" id="PTHR33507">
    <property type="entry name" value="INNER MEMBRANE PROTEIN YBBJ"/>
    <property type="match status" value="1"/>
</dbReference>
<name>A0ABV1NUW3_9ACTN</name>
<evidence type="ECO:0000256" key="2">
    <source>
        <dbReference type="ARBA" id="ARBA00022692"/>
    </source>
</evidence>
<keyword evidence="3 5" id="KW-1133">Transmembrane helix</keyword>
<evidence type="ECO:0000313" key="7">
    <source>
        <dbReference type="EMBL" id="MEQ7846289.1"/>
    </source>
</evidence>
<dbReference type="Gene3D" id="2.40.50.140">
    <property type="entry name" value="Nucleic acid-binding proteins"/>
    <property type="match status" value="1"/>
</dbReference>
<feature type="transmembrane region" description="Helical" evidence="5">
    <location>
        <begin position="12"/>
        <end position="39"/>
    </location>
</feature>
<evidence type="ECO:0000313" key="8">
    <source>
        <dbReference type="Proteomes" id="UP001482520"/>
    </source>
</evidence>
<dbReference type="Pfam" id="PF01957">
    <property type="entry name" value="NfeD"/>
    <property type="match status" value="1"/>
</dbReference>
<protein>
    <submittedName>
        <fullName evidence="7">NfeD family protein</fullName>
    </submittedName>
</protein>
<dbReference type="PANTHER" id="PTHR33507:SF3">
    <property type="entry name" value="INNER MEMBRANE PROTEIN YBBJ"/>
    <property type="match status" value="1"/>
</dbReference>
<gene>
    <name evidence="7" type="ORF">V6R90_03295</name>
</gene>
<dbReference type="InterPro" id="IPR012340">
    <property type="entry name" value="NA-bd_OB-fold"/>
</dbReference>
<evidence type="ECO:0000256" key="3">
    <source>
        <dbReference type="ARBA" id="ARBA00022989"/>
    </source>
</evidence>
<dbReference type="EMBL" id="JBEGDP010000002">
    <property type="protein sequence ID" value="MEQ7846289.1"/>
    <property type="molecule type" value="Genomic_DNA"/>
</dbReference>
<evidence type="ECO:0000256" key="1">
    <source>
        <dbReference type="ARBA" id="ARBA00004141"/>
    </source>
</evidence>
<reference evidence="7 8" key="1">
    <citation type="submission" date="2024-02" db="EMBL/GenBank/DDBJ databases">
        <title>Full genome sequence of Nocardioides kribbensis.</title>
        <authorList>
            <person name="Poletto B.L."/>
            <person name="Silva G."/>
            <person name="Galante D."/>
            <person name="Campos K.R."/>
            <person name="Santos M.B.N."/>
            <person name="Sacchi C.T."/>
        </authorList>
    </citation>
    <scope>NUCLEOTIDE SEQUENCE [LARGE SCALE GENOMIC DNA]</scope>
    <source>
        <strain evidence="7 8">O4R</strain>
    </source>
</reference>